<reference evidence="3 4" key="2">
    <citation type="submission" date="2019-06" db="EMBL/GenBank/DDBJ databases">
        <title>Co-occurence of chitin degradation, pigmentation and bioactivity in marine Pseudoalteromonas.</title>
        <authorList>
            <person name="Sonnenschein E.C."/>
            <person name="Bech P.K."/>
        </authorList>
    </citation>
    <scope>NUCLEOTIDE SEQUENCE [LARGE SCALE GENOMIC DNA]</scope>
    <source>
        <strain evidence="4">S2231</strain>
        <strain evidence="1 3">S2233</strain>
    </source>
</reference>
<accession>A0A5S3XMV0</accession>
<evidence type="ECO:0000313" key="1">
    <source>
        <dbReference type="EMBL" id="TMP39930.1"/>
    </source>
</evidence>
<evidence type="ECO:0000313" key="2">
    <source>
        <dbReference type="EMBL" id="TMP55724.1"/>
    </source>
</evidence>
<sequence>MSTEMHVFDLAWTNQLNHTLSRCNATAHNTHWAEARRRFRVDLTQAIIHLVNQFDAYMPTFIDWLARDQLDEQHIESVLVMFARLQQKVESLVEHNQIITRHLESLLDDTPEQAQEYAHLVTGLRALQNMEMYWRHWIKIFEEQMYHLPQVGNRFELSGFVKQLKIALDQLVQLREQCEQFQGNQIR</sequence>
<gene>
    <name evidence="2" type="ORF">CWB96_16585</name>
    <name evidence="1" type="ORF">CWB97_20380</name>
</gene>
<reference evidence="2" key="3">
    <citation type="submission" date="2019-09" db="EMBL/GenBank/DDBJ databases">
        <title>Co-occurence of chitin degradation, pigmentation and bioactivity in marine Pseudoalteromonas.</title>
        <authorList>
            <person name="Sonnenschein E.C."/>
            <person name="Bech P.K."/>
        </authorList>
    </citation>
    <scope>NUCLEOTIDE SEQUENCE</scope>
    <source>
        <strain evidence="2">S2231</strain>
    </source>
</reference>
<protein>
    <submittedName>
        <fullName evidence="2">Uncharacterized protein</fullName>
    </submittedName>
</protein>
<evidence type="ECO:0000313" key="4">
    <source>
        <dbReference type="Proteomes" id="UP000307706"/>
    </source>
</evidence>
<dbReference type="Proteomes" id="UP000305730">
    <property type="component" value="Unassembled WGS sequence"/>
</dbReference>
<organism evidence="2 4">
    <name type="scientific">Pseudoalteromonas citrea</name>
    <dbReference type="NCBI Taxonomy" id="43655"/>
    <lineage>
        <taxon>Bacteria</taxon>
        <taxon>Pseudomonadati</taxon>
        <taxon>Pseudomonadota</taxon>
        <taxon>Gammaproteobacteria</taxon>
        <taxon>Alteromonadales</taxon>
        <taxon>Pseudoalteromonadaceae</taxon>
        <taxon>Pseudoalteromonas</taxon>
    </lineage>
</organism>
<dbReference type="Proteomes" id="UP000307706">
    <property type="component" value="Unassembled WGS sequence"/>
</dbReference>
<name>A0A5S3XMV0_9GAMM</name>
<keyword evidence="3" id="KW-1185">Reference proteome</keyword>
<evidence type="ECO:0000313" key="3">
    <source>
        <dbReference type="Proteomes" id="UP000305730"/>
    </source>
</evidence>
<dbReference type="EMBL" id="PNCK01000094">
    <property type="protein sequence ID" value="TMP39930.1"/>
    <property type="molecule type" value="Genomic_DNA"/>
</dbReference>
<dbReference type="AlphaFoldDB" id="A0A5S3XMV0"/>
<comment type="caution">
    <text evidence="2">The sequence shown here is derived from an EMBL/GenBank/DDBJ whole genome shotgun (WGS) entry which is preliminary data.</text>
</comment>
<proteinExistence type="predicted"/>
<dbReference type="EMBL" id="PNCL01000096">
    <property type="protein sequence ID" value="TMP55724.1"/>
    <property type="molecule type" value="Genomic_DNA"/>
</dbReference>
<reference evidence="2 4" key="1">
    <citation type="submission" date="2017-12" db="EMBL/GenBank/DDBJ databases">
        <authorList>
            <person name="Paulsen S."/>
            <person name="Gram L.K."/>
        </authorList>
    </citation>
    <scope>NUCLEOTIDE SEQUENCE [LARGE SCALE GENOMIC DNA]</scope>
    <source>
        <strain evidence="2 4">S2231</strain>
        <strain evidence="1">S2233</strain>
    </source>
</reference>